<protein>
    <submittedName>
        <fullName evidence="1">Uncharacterized protein</fullName>
    </submittedName>
</protein>
<dbReference type="AlphaFoldDB" id="A0A3M7SBL4"/>
<accession>A0A3M7SBL4</accession>
<dbReference type="InterPro" id="IPR021109">
    <property type="entry name" value="Peptidase_aspartic_dom_sf"/>
</dbReference>
<dbReference type="Gene3D" id="2.40.70.10">
    <property type="entry name" value="Acid Proteases"/>
    <property type="match status" value="1"/>
</dbReference>
<name>A0A3M7SBL4_BRAPC</name>
<gene>
    <name evidence="1" type="ORF">BpHYR1_028050</name>
</gene>
<comment type="caution">
    <text evidence="1">The sequence shown here is derived from an EMBL/GenBank/DDBJ whole genome shotgun (WGS) entry which is preliminary data.</text>
</comment>
<dbReference type="EMBL" id="REGN01001682">
    <property type="protein sequence ID" value="RNA33119.1"/>
    <property type="molecule type" value="Genomic_DNA"/>
</dbReference>
<reference evidence="1 2" key="1">
    <citation type="journal article" date="2018" name="Sci. Rep.">
        <title>Genomic signatures of local adaptation to the degree of environmental predictability in rotifers.</title>
        <authorList>
            <person name="Franch-Gras L."/>
            <person name="Hahn C."/>
            <person name="Garcia-Roger E.M."/>
            <person name="Carmona M.J."/>
            <person name="Serra M."/>
            <person name="Gomez A."/>
        </authorList>
    </citation>
    <scope>NUCLEOTIDE SEQUENCE [LARGE SCALE GENOMIC DNA]</scope>
    <source>
        <strain evidence="1">HYR1</strain>
    </source>
</reference>
<dbReference type="SUPFAM" id="SSF50630">
    <property type="entry name" value="Acid proteases"/>
    <property type="match status" value="1"/>
</dbReference>
<keyword evidence="2" id="KW-1185">Reference proteome</keyword>
<dbReference type="OrthoDB" id="10564306at2759"/>
<proteinExistence type="predicted"/>
<evidence type="ECO:0000313" key="1">
    <source>
        <dbReference type="EMBL" id="RNA33119.1"/>
    </source>
</evidence>
<sequence>MVVFDVDTITDVSAFSKTAYEKLKPRPKLTQIDRKIHSAGGVMKNIFGLARVDVQIGTNKVSSHLLVVRGSTVDCLLGRDLLPSSTKLKCKSKMILKKLILKNIRSHEQ</sequence>
<evidence type="ECO:0000313" key="2">
    <source>
        <dbReference type="Proteomes" id="UP000276133"/>
    </source>
</evidence>
<dbReference type="Proteomes" id="UP000276133">
    <property type="component" value="Unassembled WGS sequence"/>
</dbReference>
<organism evidence="1 2">
    <name type="scientific">Brachionus plicatilis</name>
    <name type="common">Marine rotifer</name>
    <name type="synonym">Brachionus muelleri</name>
    <dbReference type="NCBI Taxonomy" id="10195"/>
    <lineage>
        <taxon>Eukaryota</taxon>
        <taxon>Metazoa</taxon>
        <taxon>Spiralia</taxon>
        <taxon>Gnathifera</taxon>
        <taxon>Rotifera</taxon>
        <taxon>Eurotatoria</taxon>
        <taxon>Monogononta</taxon>
        <taxon>Pseudotrocha</taxon>
        <taxon>Ploima</taxon>
        <taxon>Brachionidae</taxon>
        <taxon>Brachionus</taxon>
    </lineage>
</organism>